<dbReference type="AlphaFoldDB" id="A0A0D2MM23"/>
<sequence length="184" mass="20881">MSSSEDEAQETNVETDKVETDEAQTQETTLVNASAAHEMRSLPYFILATDRCALKFDWSGRHVQFNCALHRRRLGVGRQTRLRMRINMSNFEPDGLRFKLEEFNSKSTATLSEIIPVTMDTLIAFKTQLQWQSLWKANTSRAQPKSRNLATAASVNRSHILAHMIPANRSNRTLQTTGLVKSNL</sequence>
<protein>
    <submittedName>
        <fullName evidence="2">Uncharacterized protein</fullName>
    </submittedName>
</protein>
<dbReference type="OrthoDB" id="336885at2759"/>
<dbReference type="Proteomes" id="UP000054270">
    <property type="component" value="Unassembled WGS sequence"/>
</dbReference>
<name>A0A0D2MM23_HYPSF</name>
<feature type="region of interest" description="Disordered" evidence="1">
    <location>
        <begin position="1"/>
        <end position="26"/>
    </location>
</feature>
<accession>A0A0D2MM23</accession>
<proteinExistence type="predicted"/>
<reference evidence="3" key="1">
    <citation type="submission" date="2014-04" db="EMBL/GenBank/DDBJ databases">
        <title>Evolutionary Origins and Diversification of the Mycorrhizal Mutualists.</title>
        <authorList>
            <consortium name="DOE Joint Genome Institute"/>
            <consortium name="Mycorrhizal Genomics Consortium"/>
            <person name="Kohler A."/>
            <person name="Kuo A."/>
            <person name="Nagy L.G."/>
            <person name="Floudas D."/>
            <person name="Copeland A."/>
            <person name="Barry K.W."/>
            <person name="Cichocki N."/>
            <person name="Veneault-Fourrey C."/>
            <person name="LaButti K."/>
            <person name="Lindquist E.A."/>
            <person name="Lipzen A."/>
            <person name="Lundell T."/>
            <person name="Morin E."/>
            <person name="Murat C."/>
            <person name="Riley R."/>
            <person name="Ohm R."/>
            <person name="Sun H."/>
            <person name="Tunlid A."/>
            <person name="Henrissat B."/>
            <person name="Grigoriev I.V."/>
            <person name="Hibbett D.S."/>
            <person name="Martin F."/>
        </authorList>
    </citation>
    <scope>NUCLEOTIDE SEQUENCE [LARGE SCALE GENOMIC DNA]</scope>
    <source>
        <strain evidence="3">FD-334 SS-4</strain>
    </source>
</reference>
<organism evidence="2 3">
    <name type="scientific">Hypholoma sublateritium (strain FD-334 SS-4)</name>
    <dbReference type="NCBI Taxonomy" id="945553"/>
    <lineage>
        <taxon>Eukaryota</taxon>
        <taxon>Fungi</taxon>
        <taxon>Dikarya</taxon>
        <taxon>Basidiomycota</taxon>
        <taxon>Agaricomycotina</taxon>
        <taxon>Agaricomycetes</taxon>
        <taxon>Agaricomycetidae</taxon>
        <taxon>Agaricales</taxon>
        <taxon>Agaricineae</taxon>
        <taxon>Strophariaceae</taxon>
        <taxon>Hypholoma</taxon>
    </lineage>
</organism>
<evidence type="ECO:0000313" key="3">
    <source>
        <dbReference type="Proteomes" id="UP000054270"/>
    </source>
</evidence>
<keyword evidence="3" id="KW-1185">Reference proteome</keyword>
<evidence type="ECO:0000256" key="1">
    <source>
        <dbReference type="SAM" id="MobiDB-lite"/>
    </source>
</evidence>
<gene>
    <name evidence="2" type="ORF">HYPSUDRAFT_53479</name>
</gene>
<dbReference type="EMBL" id="KN817534">
    <property type="protein sequence ID" value="KJA24983.1"/>
    <property type="molecule type" value="Genomic_DNA"/>
</dbReference>
<evidence type="ECO:0000313" key="2">
    <source>
        <dbReference type="EMBL" id="KJA24983.1"/>
    </source>
</evidence>